<geneLocation type="plasmid" evidence="3">
    <name>psj05684b</name>
</geneLocation>
<dbReference type="AlphaFoldDB" id="A0A249PKZ6"/>
<proteinExistence type="predicted"/>
<dbReference type="RefSeq" id="WP_034858424.1">
    <property type="nucleotide sequence ID" value="NZ_AJQT01000106.1"/>
</dbReference>
<dbReference type="InterPro" id="IPR029058">
    <property type="entry name" value="AB_hydrolase_fold"/>
</dbReference>
<keyword evidence="3" id="KW-1185">Reference proteome</keyword>
<dbReference type="GO" id="GO:0016787">
    <property type="term" value="F:hydrolase activity"/>
    <property type="evidence" value="ECO:0007669"/>
    <property type="project" value="InterPro"/>
</dbReference>
<protein>
    <submittedName>
        <fullName evidence="2">Carboxylesterase</fullName>
    </submittedName>
</protein>
<keyword evidence="2" id="KW-0614">Plasmid</keyword>
<dbReference type="Proteomes" id="UP000217211">
    <property type="component" value="Plasmid pSJ05684b"/>
</dbReference>
<dbReference type="Gene3D" id="3.40.50.1820">
    <property type="entry name" value="alpha/beta hydrolase"/>
    <property type="match status" value="1"/>
</dbReference>
<dbReference type="Pfam" id="PF02230">
    <property type="entry name" value="Abhydrolase_2"/>
    <property type="match status" value="1"/>
</dbReference>
<dbReference type="InterPro" id="IPR003140">
    <property type="entry name" value="PLipase/COase/thioEstase"/>
</dbReference>
<dbReference type="EMBL" id="CP023068">
    <property type="protein sequence ID" value="ASY66417.1"/>
    <property type="molecule type" value="Genomic_DNA"/>
</dbReference>
<dbReference type="OrthoDB" id="9796570at2"/>
<name>A0A249PKZ6_9HYPH</name>
<dbReference type="eggNOG" id="COG0400">
    <property type="taxonomic scope" value="Bacteria"/>
</dbReference>
<feature type="domain" description="Phospholipase/carboxylesterase/thioesterase" evidence="1">
    <location>
        <begin position="13"/>
        <end position="199"/>
    </location>
</feature>
<evidence type="ECO:0000313" key="3">
    <source>
        <dbReference type="Proteomes" id="UP000217211"/>
    </source>
</evidence>
<reference evidence="2 3" key="1">
    <citation type="submission" date="2017-08" db="EMBL/GenBank/DDBJ databases">
        <title>Multipartite genome sequences of Sinorhizobium species nodulating soybeans.</title>
        <authorList>
            <person name="Tian C.F."/>
        </authorList>
    </citation>
    <scope>NUCLEOTIDE SEQUENCE [LARGE SCALE GENOMIC DNA]</scope>
    <source>
        <strain evidence="2 3">CCBAU 05684</strain>
        <plasmid evidence="3">psj05684b</plasmid>
    </source>
</reference>
<accession>A0A249PKZ6</accession>
<gene>
    <name evidence="2" type="ORF">SJ05684_b54350</name>
</gene>
<dbReference type="SUPFAM" id="SSF53474">
    <property type="entry name" value="alpha/beta-Hydrolases"/>
    <property type="match status" value="1"/>
</dbReference>
<dbReference type="KEGG" id="esj:SJ05684_b54350"/>
<dbReference type="STRING" id="716928.GCA_000261485_04701"/>
<evidence type="ECO:0000259" key="1">
    <source>
        <dbReference type="Pfam" id="PF02230"/>
    </source>
</evidence>
<organism evidence="2 3">
    <name type="scientific">Sinorhizobium sojae CCBAU 05684</name>
    <dbReference type="NCBI Taxonomy" id="716928"/>
    <lineage>
        <taxon>Bacteria</taxon>
        <taxon>Pseudomonadati</taxon>
        <taxon>Pseudomonadota</taxon>
        <taxon>Alphaproteobacteria</taxon>
        <taxon>Hyphomicrobiales</taxon>
        <taxon>Rhizobiaceae</taxon>
        <taxon>Sinorhizobium/Ensifer group</taxon>
        <taxon>Sinorhizobium</taxon>
    </lineage>
</organism>
<sequence>MTISSYQALIRAPRRNAPIVFAFHGTGGDEHQFAALARQVLPDAGLISPRGDVSEFGALRFFRRTSEGSYDMQDLARRTDKMVDFIAAHKAEYPGRAIYGLGYSNGANILASVLFSRPQLFDRAALLHPLIPWIPADNKQLKERRILITAGQRDPICPLPLTERLVDYFAAQRARVEACYHSGGHEIRPEELQALRTFLT</sequence>
<evidence type="ECO:0000313" key="2">
    <source>
        <dbReference type="EMBL" id="ASY66417.1"/>
    </source>
</evidence>